<accession>A0A4R3NY81</accession>
<dbReference type="Proteomes" id="UP000295097">
    <property type="component" value="Unassembled WGS sequence"/>
</dbReference>
<comment type="caution">
    <text evidence="1">The sequence shown here is derived from an EMBL/GenBank/DDBJ whole genome shotgun (WGS) entry which is preliminary data.</text>
</comment>
<proteinExistence type="predicted"/>
<evidence type="ECO:0000313" key="2">
    <source>
        <dbReference type="Proteomes" id="UP000295097"/>
    </source>
</evidence>
<dbReference type="EMBL" id="SMAR01000012">
    <property type="protein sequence ID" value="TCT39595.1"/>
    <property type="molecule type" value="Genomic_DNA"/>
</dbReference>
<keyword evidence="2" id="KW-1185">Reference proteome</keyword>
<reference evidence="1 2" key="1">
    <citation type="submission" date="2019-03" db="EMBL/GenBank/DDBJ databases">
        <title>Freshwater and sediment microbial communities from various areas in North America, analyzing microbe dynamics in response to fracking.</title>
        <authorList>
            <person name="Lamendella R."/>
        </authorList>
    </citation>
    <scope>NUCLEOTIDE SEQUENCE [LARGE SCALE GENOMIC DNA]</scope>
    <source>
        <strain evidence="1 2">175.2</strain>
    </source>
</reference>
<evidence type="ECO:0000313" key="1">
    <source>
        <dbReference type="EMBL" id="TCT39595.1"/>
    </source>
</evidence>
<gene>
    <name evidence="1" type="ORF">EDC90_101293</name>
</gene>
<name>A0A4R3NY81_9HYPH</name>
<protein>
    <submittedName>
        <fullName evidence="1">Uncharacterized protein</fullName>
    </submittedName>
</protein>
<dbReference type="AlphaFoldDB" id="A0A4R3NY81"/>
<organism evidence="1 2">
    <name type="scientific">Martelella mediterranea</name>
    <dbReference type="NCBI Taxonomy" id="293089"/>
    <lineage>
        <taxon>Bacteria</taxon>
        <taxon>Pseudomonadati</taxon>
        <taxon>Pseudomonadota</taxon>
        <taxon>Alphaproteobacteria</taxon>
        <taxon>Hyphomicrobiales</taxon>
        <taxon>Aurantimonadaceae</taxon>
        <taxon>Martelella</taxon>
    </lineage>
</organism>
<sequence length="73" mass="7950">MVETRLKHKALAILSALAAGPSFFWTSWPALTFIRVSATTLTGSAFVLKSNRRSGLDMDFGFLNQISTCGRNA</sequence>